<dbReference type="InterPro" id="IPR008928">
    <property type="entry name" value="6-hairpin_glycosidase_sf"/>
</dbReference>
<dbReference type="PROSITE" id="PS51318">
    <property type="entry name" value="TAT"/>
    <property type="match status" value="1"/>
</dbReference>
<accession>A0AAU7DIV0</accession>
<dbReference type="RefSeq" id="WP_348262505.1">
    <property type="nucleotide sequence ID" value="NZ_CP121196.1"/>
</dbReference>
<dbReference type="PANTHER" id="PTHR12654:SF0">
    <property type="entry name" value="NON-LYSOSOMAL GLUCOSYLCERAMIDASE"/>
    <property type="match status" value="1"/>
</dbReference>
<feature type="domain" description="Glycosyl-hydrolase family 116 catalytic region" evidence="2">
    <location>
        <begin position="530"/>
        <end position="829"/>
    </location>
</feature>
<dbReference type="Pfam" id="PF04685">
    <property type="entry name" value="DUF608"/>
    <property type="match status" value="1"/>
</dbReference>
<dbReference type="InterPro" id="IPR006775">
    <property type="entry name" value="GH116_catalytic"/>
</dbReference>
<sequence>MSLKKPTRREFLVAGSTAAIAAAVPANTSDAASRPNAAPAFAALDGELLPFSPADLAQPGSQRTFNGDRATQVAMPIGGLGAGCVCVNGSGGLQDFCIRTRPETTALPAGFTSNSGEAAFAILHVKGATPVTKLIEGPFPPFKIFDQGLQGQGLRRGGSEGFPRFEKCNFRGEFPFAEARFADQAIPLDISLVAWNPFIPLDDKNSGIPCAILEYTFRNTASRAVDYEFSYHLSHLAPGCRPDQAASANSVIPGKGAFLFNRESPNAEAYGSATLTTIGAKPKIKAMWLRSPGWEFDSLSALWREVSSGNFTTNEGSNTTDNAGRNGASILLEGHLGPGESHTFPILITWHFPNCYLSEGGVATAQTSAGIEGQPGCRTVPADAPPPWHPYYSTLWKDARDVAAYVEQNYPSLRTRTIQFKNAIFNSTFPPYALDAISANLAILKAPTILREASGNIWGWEGCFPDAGCCHGSCTHVWNYAQALPHLYPQLERTLRDLELVRSMDERGHINFRGAIPDGPVDHTGHAAADGQLGGIMKVFRDWQISGDPAWLKRMYPLAKRSLDYGIATWDPDHRGALFEPHHNTYDIEFWGPDGMCTTIYLGALCAMANMATTLGESADAKLYGDLAQRSAKFLDENLFNNDYYQQKVDFQNLHDRSFAQSIAQVDEKSSEMQQLLKREGPKYQYGSGCLSDGVIGAWMAGIYGIDTPLSQKNVRSTLQAIFRNNFKTDLSQHANAQRPGYAMGHEPGLLLCSWPRGEKPTLPFVYSDEVWTGIEYQVASHLIHEGFVDDGLTIVKAVRNRYDGRTRNPWNEYECGNWYARAMSSFALVGALSGFRYSAVDKTLHFGPKLKVHPFVSFFSTATGYGTIALDGHVITVNVIEGELLIEKLQLADAEGARSLDWKVAARVGVPATRSL</sequence>
<dbReference type="InterPro" id="IPR052566">
    <property type="entry name" value="Non-lysos_glucosylceramidase"/>
</dbReference>
<keyword evidence="1" id="KW-0732">Signal</keyword>
<dbReference type="PANTHER" id="PTHR12654">
    <property type="entry name" value="BILE ACID BETA-GLUCOSIDASE-RELATED"/>
    <property type="match status" value="1"/>
</dbReference>
<dbReference type="InterPro" id="IPR012341">
    <property type="entry name" value="6hp_glycosidase-like_sf"/>
</dbReference>
<name>A0AAU7DIV0_9BACT</name>
<evidence type="ECO:0000259" key="2">
    <source>
        <dbReference type="Pfam" id="PF04685"/>
    </source>
</evidence>
<gene>
    <name evidence="4" type="ORF">P8935_22245</name>
</gene>
<feature type="signal peptide" evidence="1">
    <location>
        <begin position="1"/>
        <end position="21"/>
    </location>
</feature>
<reference evidence="4" key="1">
    <citation type="submission" date="2023-03" db="EMBL/GenBank/DDBJ databases">
        <title>Edaphobacter sp.</title>
        <authorList>
            <person name="Huber K.J."/>
            <person name="Papendorf J."/>
            <person name="Pilke C."/>
            <person name="Bunk B."/>
            <person name="Sproeer C."/>
            <person name="Pester M."/>
        </authorList>
    </citation>
    <scope>NUCLEOTIDE SEQUENCE</scope>
    <source>
        <strain evidence="4">DSM 110680</strain>
    </source>
</reference>
<proteinExistence type="predicted"/>
<dbReference type="GO" id="GO:0005975">
    <property type="term" value="P:carbohydrate metabolic process"/>
    <property type="evidence" value="ECO:0007669"/>
    <property type="project" value="InterPro"/>
</dbReference>
<dbReference type="GO" id="GO:0004553">
    <property type="term" value="F:hydrolase activity, hydrolyzing O-glycosyl compounds"/>
    <property type="evidence" value="ECO:0007669"/>
    <property type="project" value="InterPro"/>
</dbReference>
<dbReference type="InterPro" id="IPR024462">
    <property type="entry name" value="GH116_N"/>
</dbReference>
<dbReference type="InterPro" id="IPR006311">
    <property type="entry name" value="TAT_signal"/>
</dbReference>
<evidence type="ECO:0000256" key="1">
    <source>
        <dbReference type="SAM" id="SignalP"/>
    </source>
</evidence>
<evidence type="ECO:0000313" key="4">
    <source>
        <dbReference type="EMBL" id="XBH17274.1"/>
    </source>
</evidence>
<dbReference type="EMBL" id="CP121196">
    <property type="protein sequence ID" value="XBH17274.1"/>
    <property type="molecule type" value="Genomic_DNA"/>
</dbReference>
<feature type="domain" description="Glycosyl-hydrolase family 116 N-terminal" evidence="3">
    <location>
        <begin position="74"/>
        <end position="412"/>
    </location>
</feature>
<feature type="chain" id="PRO_5043548857" evidence="1">
    <location>
        <begin position="22"/>
        <end position="917"/>
    </location>
</feature>
<protein>
    <submittedName>
        <fullName evidence="4">GH116 family glycosyl hydrolase</fullName>
    </submittedName>
</protein>
<organism evidence="4">
    <name type="scientific">Telmatobacter sp. DSM 110680</name>
    <dbReference type="NCBI Taxonomy" id="3036704"/>
    <lineage>
        <taxon>Bacteria</taxon>
        <taxon>Pseudomonadati</taxon>
        <taxon>Acidobacteriota</taxon>
        <taxon>Terriglobia</taxon>
        <taxon>Terriglobales</taxon>
        <taxon>Acidobacteriaceae</taxon>
        <taxon>Telmatobacter</taxon>
    </lineage>
</organism>
<dbReference type="AlphaFoldDB" id="A0AAU7DIV0"/>
<dbReference type="Pfam" id="PF12215">
    <property type="entry name" value="Glyco_hydr_116N"/>
    <property type="match status" value="1"/>
</dbReference>
<keyword evidence="4" id="KW-0378">Hydrolase</keyword>
<evidence type="ECO:0000259" key="3">
    <source>
        <dbReference type="Pfam" id="PF12215"/>
    </source>
</evidence>
<dbReference type="Gene3D" id="1.50.10.10">
    <property type="match status" value="1"/>
</dbReference>
<dbReference type="SUPFAM" id="SSF48208">
    <property type="entry name" value="Six-hairpin glycosidases"/>
    <property type="match status" value="1"/>
</dbReference>